<dbReference type="OrthoDB" id="1577640at2759"/>
<feature type="coiled-coil region" evidence="3">
    <location>
        <begin position="24"/>
        <end position="58"/>
    </location>
</feature>
<keyword evidence="2" id="KW-0040">ANK repeat</keyword>
<keyword evidence="6" id="KW-1185">Reference proteome</keyword>
<dbReference type="SMART" id="SM00248">
    <property type="entry name" value="ANK"/>
    <property type="match status" value="5"/>
</dbReference>
<dbReference type="InterPro" id="IPR002110">
    <property type="entry name" value="Ankyrin_rpt"/>
</dbReference>
<dbReference type="InterPro" id="IPR056884">
    <property type="entry name" value="NPHP3-like_N"/>
</dbReference>
<reference evidence="5 6" key="1">
    <citation type="submission" date="2016-04" db="EMBL/GenBank/DDBJ databases">
        <title>A degradative enzymes factory behind the ericoid mycorrhizal symbiosis.</title>
        <authorList>
            <consortium name="DOE Joint Genome Institute"/>
            <person name="Martino E."/>
            <person name="Morin E."/>
            <person name="Grelet G."/>
            <person name="Kuo A."/>
            <person name="Kohler A."/>
            <person name="Daghino S."/>
            <person name="Barry K."/>
            <person name="Choi C."/>
            <person name="Cichocki N."/>
            <person name="Clum A."/>
            <person name="Copeland A."/>
            <person name="Hainaut M."/>
            <person name="Haridas S."/>
            <person name="Labutti K."/>
            <person name="Lindquist E."/>
            <person name="Lipzen A."/>
            <person name="Khouja H.-R."/>
            <person name="Murat C."/>
            <person name="Ohm R."/>
            <person name="Olson A."/>
            <person name="Spatafora J."/>
            <person name="Veneault-Fourrey C."/>
            <person name="Henrissat B."/>
            <person name="Grigoriev I."/>
            <person name="Martin F."/>
            <person name="Perotto S."/>
        </authorList>
    </citation>
    <scope>NUCLEOTIDE SEQUENCE [LARGE SCALE GENOMIC DNA]</scope>
    <source>
        <strain evidence="5 6">E</strain>
    </source>
</reference>
<dbReference type="InterPro" id="IPR036770">
    <property type="entry name" value="Ankyrin_rpt-contain_sf"/>
</dbReference>
<evidence type="ECO:0000256" key="1">
    <source>
        <dbReference type="ARBA" id="ARBA00022737"/>
    </source>
</evidence>
<proteinExistence type="predicted"/>
<dbReference type="PROSITE" id="PS50088">
    <property type="entry name" value="ANK_REPEAT"/>
    <property type="match status" value="4"/>
</dbReference>
<feature type="repeat" description="ANK" evidence="2">
    <location>
        <begin position="747"/>
        <end position="779"/>
    </location>
</feature>
<feature type="repeat" description="ANK" evidence="2">
    <location>
        <begin position="680"/>
        <end position="712"/>
    </location>
</feature>
<dbReference type="RefSeq" id="XP_024739781.1">
    <property type="nucleotide sequence ID" value="XM_024877966.1"/>
</dbReference>
<dbReference type="PROSITE" id="PS50297">
    <property type="entry name" value="ANK_REP_REGION"/>
    <property type="match status" value="3"/>
</dbReference>
<keyword evidence="3" id="KW-0175">Coiled coil</keyword>
<sequence>MDGLSAVASVVAVIQISAQVFDLCRTYYLNVKDARRDIERLRNEVNSLQDILVNVADLANAPQPRFLQTLSLISQKDGLLEQCLLELTALLSKLDPGEGASKVKLALRSLKWPLHSKEIDQVLLDIGRYKSFFVLALSTDQNSLSLAISRDVSDIKNHLETQKLDENREAIIKWLSTTDPSVNFHASCRKCQPETGQWLITRPDFKYWREFPNSFLWLYGIPGCGKTILSSTIIRHLQQFSELQPDYAVAYFYFDFNTTAKQEVTACLSSLFYERCNHGKLRLGLDELTGMLCEVIQSLGHVFVVIDALDECPKGEERDSLLAVLSNIKSRTMYNLHTLVTSRRELDVEENLAPLITSQPISLPGVEVDWDIQAHISSVLATDPKLKKWPDNIKQEIKVTLAKGANGMFRWVVCQLDALKRCLKVSLIRKALHGLPKTLDDTYSRLFLEIDDAYREDAMKALLWLAFSDRPLLLAELAEAIVVRPLSHPPFDPEERFPDPESVLQILSSLVSVNDAGRDRLSRMGTVTLAHFSVKEYLISDRIRKGPAQYFAISSHIAHYFIAECCLLYVLHYANTATKTGSLGNLAAFPLITYASASWFTHINMLPVEQQKPLTPLALKLLLSADALSSWQLIRLGHLIPFPDEGALYYASSLGLLDCHAGAAFLLLSHRVNANAKDYMGYTPLHHAAEKGHMTIIKLLFQFGAQASPRDDQGMTPLHLAAFRSHEQIAGFLVERGAEVEVATIHDLRTPFHWAAWNDLRPLIELFLKQGANINAQNWDGETALHYAARDNQKILQDLLDRGADLEVETHCGETPLYWAAEGEQREATEKLVKAGARIALPLLLLAKAEFPAAHSAQFHLLLDVGMAANEETASLTLLALQECARLGYTLCGECQRILSEVSGGSTIQQILPIRNLVENLEPPD</sequence>
<dbReference type="Pfam" id="PF12796">
    <property type="entry name" value="Ank_2"/>
    <property type="match status" value="2"/>
</dbReference>
<dbReference type="SUPFAM" id="SSF52540">
    <property type="entry name" value="P-loop containing nucleoside triphosphate hydrolases"/>
    <property type="match status" value="1"/>
</dbReference>
<protein>
    <recommendedName>
        <fullName evidence="4">Nephrocystin 3-like N-terminal domain-containing protein</fullName>
    </recommendedName>
</protein>
<evidence type="ECO:0000313" key="5">
    <source>
        <dbReference type="EMBL" id="PMD62877.1"/>
    </source>
</evidence>
<feature type="domain" description="Nephrocystin 3-like N-terminal" evidence="4">
    <location>
        <begin position="195"/>
        <end position="343"/>
    </location>
</feature>
<gene>
    <name evidence="5" type="ORF">K444DRAFT_586294</name>
</gene>
<dbReference type="SUPFAM" id="SSF48403">
    <property type="entry name" value="Ankyrin repeat"/>
    <property type="match status" value="1"/>
</dbReference>
<name>A0A2J6TIN5_9HELO</name>
<dbReference type="STRING" id="1095630.A0A2J6TIN5"/>
<evidence type="ECO:0000313" key="6">
    <source>
        <dbReference type="Proteomes" id="UP000235371"/>
    </source>
</evidence>
<dbReference type="PRINTS" id="PR01415">
    <property type="entry name" value="ANKYRIN"/>
</dbReference>
<evidence type="ECO:0000256" key="2">
    <source>
        <dbReference type="PROSITE-ProRule" id="PRU00023"/>
    </source>
</evidence>
<dbReference type="Pfam" id="PF24883">
    <property type="entry name" value="NPHP3_N"/>
    <property type="match status" value="1"/>
</dbReference>
<dbReference type="Gene3D" id="1.25.40.20">
    <property type="entry name" value="Ankyrin repeat-containing domain"/>
    <property type="match status" value="4"/>
</dbReference>
<dbReference type="InterPro" id="IPR027417">
    <property type="entry name" value="P-loop_NTPase"/>
</dbReference>
<feature type="repeat" description="ANK" evidence="2">
    <location>
        <begin position="780"/>
        <end position="811"/>
    </location>
</feature>
<dbReference type="Gene3D" id="3.40.50.300">
    <property type="entry name" value="P-loop containing nucleotide triphosphate hydrolases"/>
    <property type="match status" value="1"/>
</dbReference>
<evidence type="ECO:0000259" key="4">
    <source>
        <dbReference type="Pfam" id="PF24883"/>
    </source>
</evidence>
<evidence type="ECO:0000256" key="3">
    <source>
        <dbReference type="SAM" id="Coils"/>
    </source>
</evidence>
<accession>A0A2J6TIN5</accession>
<dbReference type="AlphaFoldDB" id="A0A2J6TIN5"/>
<keyword evidence="1" id="KW-0677">Repeat</keyword>
<dbReference type="PANTHER" id="PTHR10039:SF16">
    <property type="entry name" value="GPI INOSITOL-DEACYLASE"/>
    <property type="match status" value="1"/>
</dbReference>
<dbReference type="InParanoid" id="A0A2J6TIN5"/>
<organism evidence="5 6">
    <name type="scientific">Hyaloscypha bicolor E</name>
    <dbReference type="NCBI Taxonomy" id="1095630"/>
    <lineage>
        <taxon>Eukaryota</taxon>
        <taxon>Fungi</taxon>
        <taxon>Dikarya</taxon>
        <taxon>Ascomycota</taxon>
        <taxon>Pezizomycotina</taxon>
        <taxon>Leotiomycetes</taxon>
        <taxon>Helotiales</taxon>
        <taxon>Hyaloscyphaceae</taxon>
        <taxon>Hyaloscypha</taxon>
        <taxon>Hyaloscypha bicolor</taxon>
    </lineage>
</organism>
<dbReference type="EMBL" id="KZ613783">
    <property type="protein sequence ID" value="PMD62877.1"/>
    <property type="molecule type" value="Genomic_DNA"/>
</dbReference>
<dbReference type="PANTHER" id="PTHR10039">
    <property type="entry name" value="AMELOGENIN"/>
    <property type="match status" value="1"/>
</dbReference>
<dbReference type="GeneID" id="36586043"/>
<feature type="repeat" description="ANK" evidence="2">
    <location>
        <begin position="713"/>
        <end position="745"/>
    </location>
</feature>
<dbReference type="Proteomes" id="UP000235371">
    <property type="component" value="Unassembled WGS sequence"/>
</dbReference>